<name>A0A0E9UKA0_ANGAN</name>
<protein>
    <submittedName>
        <fullName evidence="1">Uncharacterized protein</fullName>
    </submittedName>
</protein>
<dbReference type="EMBL" id="GBXM01042421">
    <property type="protein sequence ID" value="JAH66156.1"/>
    <property type="molecule type" value="Transcribed_RNA"/>
</dbReference>
<dbReference type="AlphaFoldDB" id="A0A0E9UKA0"/>
<proteinExistence type="predicted"/>
<reference evidence="1" key="1">
    <citation type="submission" date="2014-11" db="EMBL/GenBank/DDBJ databases">
        <authorList>
            <person name="Amaro Gonzalez C."/>
        </authorList>
    </citation>
    <scope>NUCLEOTIDE SEQUENCE</scope>
</reference>
<sequence length="27" mass="3389">MLSGRWSYFWSEDETLSSLQDFRFPFR</sequence>
<evidence type="ECO:0000313" key="1">
    <source>
        <dbReference type="EMBL" id="JAH66156.1"/>
    </source>
</evidence>
<organism evidence="1">
    <name type="scientific">Anguilla anguilla</name>
    <name type="common">European freshwater eel</name>
    <name type="synonym">Muraena anguilla</name>
    <dbReference type="NCBI Taxonomy" id="7936"/>
    <lineage>
        <taxon>Eukaryota</taxon>
        <taxon>Metazoa</taxon>
        <taxon>Chordata</taxon>
        <taxon>Craniata</taxon>
        <taxon>Vertebrata</taxon>
        <taxon>Euteleostomi</taxon>
        <taxon>Actinopterygii</taxon>
        <taxon>Neopterygii</taxon>
        <taxon>Teleostei</taxon>
        <taxon>Anguilliformes</taxon>
        <taxon>Anguillidae</taxon>
        <taxon>Anguilla</taxon>
    </lineage>
</organism>
<reference evidence="1" key="2">
    <citation type="journal article" date="2015" name="Fish Shellfish Immunol.">
        <title>Early steps in the European eel (Anguilla anguilla)-Vibrio vulnificus interaction in the gills: Role of the RtxA13 toxin.</title>
        <authorList>
            <person name="Callol A."/>
            <person name="Pajuelo D."/>
            <person name="Ebbesson L."/>
            <person name="Teles M."/>
            <person name="MacKenzie S."/>
            <person name="Amaro C."/>
        </authorList>
    </citation>
    <scope>NUCLEOTIDE SEQUENCE</scope>
</reference>
<accession>A0A0E9UKA0</accession>